<dbReference type="InterPro" id="IPR037126">
    <property type="entry name" value="PdaC/RsiV-like_sf"/>
</dbReference>
<feature type="domain" description="DUF3298" evidence="2">
    <location>
        <begin position="159"/>
        <end position="232"/>
    </location>
</feature>
<keyword evidence="1" id="KW-0732">Signal</keyword>
<dbReference type="InterPro" id="IPR025303">
    <property type="entry name" value="PdaC"/>
</dbReference>
<dbReference type="Gene3D" id="3.30.565.40">
    <property type="entry name" value="Fervidobacterium nodosum Rt17-B1 like"/>
    <property type="match status" value="1"/>
</dbReference>
<evidence type="ECO:0000313" key="5">
    <source>
        <dbReference type="Proteomes" id="UP001589609"/>
    </source>
</evidence>
<feature type="domain" description="Deacetylase PdaC" evidence="3">
    <location>
        <begin position="44"/>
        <end position="140"/>
    </location>
</feature>
<feature type="chain" id="PRO_5047184140" evidence="1">
    <location>
        <begin position="25"/>
        <end position="250"/>
    </location>
</feature>
<feature type="signal peptide" evidence="1">
    <location>
        <begin position="1"/>
        <end position="24"/>
    </location>
</feature>
<dbReference type="EMBL" id="JBHMAF010000004">
    <property type="protein sequence ID" value="MFB9757128.1"/>
    <property type="molecule type" value="Genomic_DNA"/>
</dbReference>
<dbReference type="Proteomes" id="UP001589609">
    <property type="component" value="Unassembled WGS sequence"/>
</dbReference>
<comment type="caution">
    <text evidence="4">The sequence shown here is derived from an EMBL/GenBank/DDBJ whole genome shotgun (WGS) entry which is preliminary data.</text>
</comment>
<evidence type="ECO:0000259" key="3">
    <source>
        <dbReference type="Pfam" id="PF13739"/>
    </source>
</evidence>
<accession>A0ABV5W970</accession>
<keyword evidence="5" id="KW-1185">Reference proteome</keyword>
<dbReference type="Pfam" id="PF13739">
    <property type="entry name" value="PdaC"/>
    <property type="match status" value="1"/>
</dbReference>
<sequence>MKKLWYLALALYFCTHIVPNYVFAYQPARSQEEKNVEVGTKKQEGKTDYFHYQLTIPTFDHIQNKGFEKKLNAYYETNILSFKKKLEAEAKKYYDAAEQTPTALHPYVAHVDYKITLRKAPLLSLYISYYQYTGGAHGMYEWKANTFDIDKKKELSLTDLFQQDSKFIDIIKQEIKRQIDQDSGKFFPDAAALVAKATTFKFFLEPEHIILYYPLYEIAPYASGIPTFRIPYTLLQNDLKSNYRKILIDK</sequence>
<dbReference type="Pfam" id="PF11738">
    <property type="entry name" value="DUF3298"/>
    <property type="match status" value="1"/>
</dbReference>
<protein>
    <submittedName>
        <fullName evidence="4">DUF3298 and DUF4163 domain-containing protein</fullName>
    </submittedName>
</protein>
<evidence type="ECO:0000259" key="2">
    <source>
        <dbReference type="Pfam" id="PF11738"/>
    </source>
</evidence>
<dbReference type="InterPro" id="IPR021729">
    <property type="entry name" value="DUF3298"/>
</dbReference>
<proteinExistence type="predicted"/>
<evidence type="ECO:0000313" key="4">
    <source>
        <dbReference type="EMBL" id="MFB9757128.1"/>
    </source>
</evidence>
<organism evidence="4 5">
    <name type="scientific">Ectobacillus funiculus</name>
    <dbReference type="NCBI Taxonomy" id="137993"/>
    <lineage>
        <taxon>Bacteria</taxon>
        <taxon>Bacillati</taxon>
        <taxon>Bacillota</taxon>
        <taxon>Bacilli</taxon>
        <taxon>Bacillales</taxon>
        <taxon>Bacillaceae</taxon>
        <taxon>Ectobacillus</taxon>
    </lineage>
</organism>
<name>A0ABV5W970_9BACI</name>
<evidence type="ECO:0000256" key="1">
    <source>
        <dbReference type="SAM" id="SignalP"/>
    </source>
</evidence>
<gene>
    <name evidence="4" type="ORF">ACFFMS_00970</name>
</gene>
<dbReference type="Gene3D" id="3.90.640.20">
    <property type="entry name" value="Heat-shock cognate protein, ATPase"/>
    <property type="match status" value="1"/>
</dbReference>
<dbReference type="RefSeq" id="WP_379947421.1">
    <property type="nucleotide sequence ID" value="NZ_JBHMAF010000004.1"/>
</dbReference>
<reference evidence="4 5" key="1">
    <citation type="submission" date="2024-09" db="EMBL/GenBank/DDBJ databases">
        <authorList>
            <person name="Sun Q."/>
            <person name="Mori K."/>
        </authorList>
    </citation>
    <scope>NUCLEOTIDE SEQUENCE [LARGE SCALE GENOMIC DNA]</scope>
    <source>
        <strain evidence="4 5">JCM 11201</strain>
    </source>
</reference>